<comment type="caution">
    <text evidence="8">The sequence shown here is derived from an EMBL/GenBank/DDBJ whole genome shotgun (WGS) entry which is preliminary data.</text>
</comment>
<proteinExistence type="predicted"/>
<evidence type="ECO:0000256" key="1">
    <source>
        <dbReference type="ARBA" id="ARBA00004429"/>
    </source>
</evidence>
<keyword evidence="6 7" id="KW-0472">Membrane</keyword>
<keyword evidence="4 7" id="KW-0812">Transmembrane</keyword>
<organism evidence="8 9">
    <name type="scientific">Neorhizobium alkalisoli</name>
    <dbReference type="NCBI Taxonomy" id="528178"/>
    <lineage>
        <taxon>Bacteria</taxon>
        <taxon>Pseudomonadati</taxon>
        <taxon>Pseudomonadota</taxon>
        <taxon>Alphaproteobacteria</taxon>
        <taxon>Hyphomicrobiales</taxon>
        <taxon>Rhizobiaceae</taxon>
        <taxon>Rhizobium/Agrobacterium group</taxon>
        <taxon>Neorhizobium</taxon>
    </lineage>
</organism>
<evidence type="ECO:0000256" key="5">
    <source>
        <dbReference type="ARBA" id="ARBA00022989"/>
    </source>
</evidence>
<dbReference type="InterPro" id="IPR023171">
    <property type="entry name" value="Na/H_antiporter_dom_sf"/>
</dbReference>
<dbReference type="GO" id="GO:0006885">
    <property type="term" value="P:regulation of pH"/>
    <property type="evidence" value="ECO:0007669"/>
    <property type="project" value="InterPro"/>
</dbReference>
<reference evidence="8 9" key="1">
    <citation type="submission" date="2019-06" db="EMBL/GenBank/DDBJ databases">
        <title>Sorghum-associated microbial communities from plants grown in Nebraska, USA.</title>
        <authorList>
            <person name="Schachtman D."/>
        </authorList>
    </citation>
    <scope>NUCLEOTIDE SEQUENCE [LARGE SCALE GENOMIC DNA]</scope>
    <source>
        <strain evidence="8 9">1225</strain>
    </source>
</reference>
<sequence>MSLQHWINDALMAVFFLLVGLEIKREMLDGQLSIWSRSILPGAAAAGGMLFPALSFVSFNWNDPSALRGWAIPTATDIAFALGVLSLFGARDHRRSRGGHRHRAVLYGRSSLLN</sequence>
<evidence type="ECO:0000256" key="6">
    <source>
        <dbReference type="ARBA" id="ARBA00023136"/>
    </source>
</evidence>
<evidence type="ECO:0000313" key="8">
    <source>
        <dbReference type="EMBL" id="TWF47841.1"/>
    </source>
</evidence>
<dbReference type="Proteomes" id="UP000320653">
    <property type="component" value="Unassembled WGS sequence"/>
</dbReference>
<keyword evidence="3" id="KW-1003">Cell membrane</keyword>
<accession>A0A561QBX2</accession>
<evidence type="ECO:0000256" key="2">
    <source>
        <dbReference type="ARBA" id="ARBA00015550"/>
    </source>
</evidence>
<dbReference type="Gene3D" id="1.20.1530.10">
    <property type="entry name" value="Na+/H+ antiporter like domain"/>
    <property type="match status" value="1"/>
</dbReference>
<keyword evidence="9" id="KW-1185">Reference proteome</keyword>
<dbReference type="GO" id="GO:0005886">
    <property type="term" value="C:plasma membrane"/>
    <property type="evidence" value="ECO:0007669"/>
    <property type="project" value="UniProtKB-SubCell"/>
</dbReference>
<evidence type="ECO:0000256" key="4">
    <source>
        <dbReference type="ARBA" id="ARBA00022692"/>
    </source>
</evidence>
<dbReference type="AlphaFoldDB" id="A0A561QBX2"/>
<name>A0A561QBX2_9HYPH</name>
<dbReference type="PANTHER" id="PTHR30341:SF0">
    <property type="entry name" value="NA(+)_H(+) ANTIPORTER NHAA"/>
    <property type="match status" value="1"/>
</dbReference>
<protein>
    <recommendedName>
        <fullName evidence="2">Putative Na(+)/H(+) antiporter NhaA homolog</fullName>
    </recommendedName>
</protein>
<dbReference type="Pfam" id="PF06965">
    <property type="entry name" value="Na_H_antiport_1"/>
    <property type="match status" value="1"/>
</dbReference>
<dbReference type="EMBL" id="VIWP01000010">
    <property type="protein sequence ID" value="TWF47841.1"/>
    <property type="molecule type" value="Genomic_DNA"/>
</dbReference>
<dbReference type="GO" id="GO:0015385">
    <property type="term" value="F:sodium:proton antiporter activity"/>
    <property type="evidence" value="ECO:0007669"/>
    <property type="project" value="TreeGrafter"/>
</dbReference>
<evidence type="ECO:0000256" key="7">
    <source>
        <dbReference type="SAM" id="Phobius"/>
    </source>
</evidence>
<dbReference type="InterPro" id="IPR004670">
    <property type="entry name" value="NhaA"/>
</dbReference>
<feature type="transmembrane region" description="Helical" evidence="7">
    <location>
        <begin position="70"/>
        <end position="90"/>
    </location>
</feature>
<keyword evidence="5 7" id="KW-1133">Transmembrane helix</keyword>
<feature type="transmembrane region" description="Helical" evidence="7">
    <location>
        <begin position="35"/>
        <end position="58"/>
    </location>
</feature>
<feature type="transmembrane region" description="Helical" evidence="7">
    <location>
        <begin position="6"/>
        <end position="23"/>
    </location>
</feature>
<dbReference type="PANTHER" id="PTHR30341">
    <property type="entry name" value="SODIUM ION/PROTON ANTIPORTER NHAA-RELATED"/>
    <property type="match status" value="1"/>
</dbReference>
<evidence type="ECO:0000256" key="3">
    <source>
        <dbReference type="ARBA" id="ARBA00022475"/>
    </source>
</evidence>
<evidence type="ECO:0000313" key="9">
    <source>
        <dbReference type="Proteomes" id="UP000320653"/>
    </source>
</evidence>
<gene>
    <name evidence="8" type="ORF">FHW37_110138</name>
</gene>
<comment type="subcellular location">
    <subcellularLocation>
        <location evidence="1">Cell inner membrane</location>
        <topology evidence="1">Multi-pass membrane protein</topology>
    </subcellularLocation>
</comment>